<comment type="caution">
    <text evidence="1">The sequence shown here is derived from an EMBL/GenBank/DDBJ whole genome shotgun (WGS) entry which is preliminary data.</text>
</comment>
<reference evidence="1 2" key="1">
    <citation type="submission" date="2019-04" db="EMBL/GenBank/DDBJ databases">
        <title>Annotation for the trematode Fasciola gigantica.</title>
        <authorList>
            <person name="Choi Y.-J."/>
        </authorList>
    </citation>
    <scope>NUCLEOTIDE SEQUENCE [LARGE SCALE GENOMIC DNA]</scope>
    <source>
        <strain evidence="1">Uganda_cow_1</strain>
    </source>
</reference>
<protein>
    <submittedName>
        <fullName evidence="1">Uncharacterized protein</fullName>
    </submittedName>
</protein>
<dbReference type="AlphaFoldDB" id="A0A504YNQ1"/>
<proteinExistence type="predicted"/>
<gene>
    <name evidence="1" type="ORF">FGIG_00702</name>
</gene>
<organism evidence="1 2">
    <name type="scientific">Fasciola gigantica</name>
    <name type="common">Giant liver fluke</name>
    <dbReference type="NCBI Taxonomy" id="46835"/>
    <lineage>
        <taxon>Eukaryota</taxon>
        <taxon>Metazoa</taxon>
        <taxon>Spiralia</taxon>
        <taxon>Lophotrochozoa</taxon>
        <taxon>Platyhelminthes</taxon>
        <taxon>Trematoda</taxon>
        <taxon>Digenea</taxon>
        <taxon>Plagiorchiida</taxon>
        <taxon>Echinostomata</taxon>
        <taxon>Echinostomatoidea</taxon>
        <taxon>Fasciolidae</taxon>
        <taxon>Fasciola</taxon>
    </lineage>
</organism>
<keyword evidence="2" id="KW-1185">Reference proteome</keyword>
<sequence length="113" mass="12561">MFESIKGYISVLSQESVPAEDPVVKPPAAAPECETNESGLITNHSFSSLEDLIKDRLFLAKHWTSQIYASMKSSENPAQVITSHVQNQLVKMNVQSIINKVSWDFIFLTFCAG</sequence>
<dbReference type="Proteomes" id="UP000316759">
    <property type="component" value="Unassembled WGS sequence"/>
</dbReference>
<evidence type="ECO:0000313" key="2">
    <source>
        <dbReference type="Proteomes" id="UP000316759"/>
    </source>
</evidence>
<name>A0A504YNQ1_FASGI</name>
<accession>A0A504YNQ1</accession>
<evidence type="ECO:0000313" key="1">
    <source>
        <dbReference type="EMBL" id="TPP59547.1"/>
    </source>
</evidence>
<dbReference type="EMBL" id="SUNJ01010568">
    <property type="protein sequence ID" value="TPP59547.1"/>
    <property type="molecule type" value="Genomic_DNA"/>
</dbReference>